<dbReference type="Proteomes" id="UP000199558">
    <property type="component" value="Unassembled WGS sequence"/>
</dbReference>
<dbReference type="AlphaFoldDB" id="A0A1A9BGJ4"/>
<evidence type="ECO:0000313" key="1">
    <source>
        <dbReference type="EMBL" id="SBT68635.1"/>
    </source>
</evidence>
<protein>
    <submittedName>
        <fullName evidence="1">Uncharacterized protein</fullName>
    </submittedName>
</protein>
<gene>
    <name evidence="1" type="ORF">GA0070622_5745</name>
</gene>
<dbReference type="STRING" id="946078.GA0070622_5745"/>
<name>A0A1A9BGJ4_9ACTN</name>
<dbReference type="OrthoDB" id="4564732at2"/>
<evidence type="ECO:0000313" key="2">
    <source>
        <dbReference type="Proteomes" id="UP000199558"/>
    </source>
</evidence>
<proteinExistence type="predicted"/>
<accession>A0A1A9BGJ4</accession>
<keyword evidence="2" id="KW-1185">Reference proteome</keyword>
<reference evidence="2" key="1">
    <citation type="submission" date="2016-06" db="EMBL/GenBank/DDBJ databases">
        <authorList>
            <person name="Varghese N."/>
            <person name="Submissions Spin"/>
        </authorList>
    </citation>
    <scope>NUCLEOTIDE SEQUENCE [LARGE SCALE GENOMIC DNA]</scope>
    <source>
        <strain evidence="2">DSM 45794</strain>
    </source>
</reference>
<dbReference type="EMBL" id="FLRH01000004">
    <property type="protein sequence ID" value="SBT68635.1"/>
    <property type="molecule type" value="Genomic_DNA"/>
</dbReference>
<sequence>MTEAANSLGLAGYYDYYDNPVKIVPTADGGLAAWRLDRGTGGWRPANDIIDEIIFATGGEIFVRSADRFVQRVEEERGLSLRGEGPVFALYETVAAIAQQAIAENRAYTPEEAALIKGIRRRTFVMFEEQLQRAGDPGADPTIASTNP</sequence>
<organism evidence="1 2">
    <name type="scientific">Micromonospora sediminicola</name>
    <dbReference type="NCBI Taxonomy" id="946078"/>
    <lineage>
        <taxon>Bacteria</taxon>
        <taxon>Bacillati</taxon>
        <taxon>Actinomycetota</taxon>
        <taxon>Actinomycetes</taxon>
        <taxon>Micromonosporales</taxon>
        <taxon>Micromonosporaceae</taxon>
        <taxon>Micromonospora</taxon>
    </lineage>
</organism>
<dbReference type="RefSeq" id="WP_091581650.1">
    <property type="nucleotide sequence ID" value="NZ_FLRH01000004.1"/>
</dbReference>